<feature type="signal peptide" evidence="1">
    <location>
        <begin position="1"/>
        <end position="22"/>
    </location>
</feature>
<sequence length="84" mass="9102">MNFIARMTALALSAMIATSAIAGESEGHIVNIDNENATISLSDGQTYLIPVDFYVDDLQPGMKVRVVFDEEGGQKVLADLQIEE</sequence>
<dbReference type="AlphaFoldDB" id="A0A839ABD4"/>
<name>A0A839ABD4_9HYPH</name>
<comment type="caution">
    <text evidence="2">The sequence shown here is derived from an EMBL/GenBank/DDBJ whole genome shotgun (WGS) entry which is preliminary data.</text>
</comment>
<accession>A0A839ABD4</accession>
<evidence type="ECO:0000256" key="1">
    <source>
        <dbReference type="SAM" id="SignalP"/>
    </source>
</evidence>
<dbReference type="EMBL" id="JACFXV010000042">
    <property type="protein sequence ID" value="MBA5776324.1"/>
    <property type="molecule type" value="Genomic_DNA"/>
</dbReference>
<organism evidence="2 3">
    <name type="scientific">Stappia albiluteola</name>
    <dbReference type="NCBI Taxonomy" id="2758565"/>
    <lineage>
        <taxon>Bacteria</taxon>
        <taxon>Pseudomonadati</taxon>
        <taxon>Pseudomonadota</taxon>
        <taxon>Alphaproteobacteria</taxon>
        <taxon>Hyphomicrobiales</taxon>
        <taxon>Stappiaceae</taxon>
        <taxon>Stappia</taxon>
    </lineage>
</organism>
<dbReference type="Proteomes" id="UP000541109">
    <property type="component" value="Unassembled WGS sequence"/>
</dbReference>
<protein>
    <submittedName>
        <fullName evidence="2">DUF1344 domain-containing protein</fullName>
    </submittedName>
</protein>
<proteinExistence type="predicted"/>
<evidence type="ECO:0000313" key="3">
    <source>
        <dbReference type="Proteomes" id="UP000541109"/>
    </source>
</evidence>
<keyword evidence="1" id="KW-0732">Signal</keyword>
<dbReference type="InterPro" id="IPR009780">
    <property type="entry name" value="DUF1344"/>
</dbReference>
<evidence type="ECO:0000313" key="2">
    <source>
        <dbReference type="EMBL" id="MBA5776324.1"/>
    </source>
</evidence>
<dbReference type="Pfam" id="PF07076">
    <property type="entry name" value="DUF1344"/>
    <property type="match status" value="1"/>
</dbReference>
<gene>
    <name evidence="2" type="ORF">H2509_04200</name>
</gene>
<feature type="chain" id="PRO_5032707300" evidence="1">
    <location>
        <begin position="23"/>
        <end position="84"/>
    </location>
</feature>
<keyword evidence="3" id="KW-1185">Reference proteome</keyword>
<dbReference type="RefSeq" id="WP_182162622.1">
    <property type="nucleotide sequence ID" value="NZ_JACFXV010000042.1"/>
</dbReference>
<reference evidence="2 3" key="1">
    <citation type="submission" date="2020-07" db="EMBL/GenBank/DDBJ databases">
        <title>Stappia sp., F7233, whole genome shotgun sequencing project.</title>
        <authorList>
            <person name="Jiang S."/>
            <person name="Liu Z.W."/>
            <person name="Du Z.J."/>
        </authorList>
    </citation>
    <scope>NUCLEOTIDE SEQUENCE [LARGE SCALE GENOMIC DNA]</scope>
    <source>
        <strain evidence="2 3">F7233</strain>
    </source>
</reference>